<keyword evidence="2" id="KW-0812">Transmembrane</keyword>
<accession>A0A0C3QL80</accession>
<evidence type="ECO:0000256" key="2">
    <source>
        <dbReference type="SAM" id="Phobius"/>
    </source>
</evidence>
<reference evidence="3 4" key="1">
    <citation type="submission" date="2014-04" db="EMBL/GenBank/DDBJ databases">
        <authorList>
            <consortium name="DOE Joint Genome Institute"/>
            <person name="Kuo A."/>
            <person name="Girlanda M."/>
            <person name="Perotto S."/>
            <person name="Kohler A."/>
            <person name="Nagy L.G."/>
            <person name="Floudas D."/>
            <person name="Copeland A."/>
            <person name="Barry K.W."/>
            <person name="Cichocki N."/>
            <person name="Veneault-Fourrey C."/>
            <person name="LaButti K."/>
            <person name="Lindquist E.A."/>
            <person name="Lipzen A."/>
            <person name="Lundell T."/>
            <person name="Morin E."/>
            <person name="Murat C."/>
            <person name="Sun H."/>
            <person name="Tunlid A."/>
            <person name="Henrissat B."/>
            <person name="Grigoriev I.V."/>
            <person name="Hibbett D.S."/>
            <person name="Martin F."/>
            <person name="Nordberg H.P."/>
            <person name="Cantor M.N."/>
            <person name="Hua S.X."/>
        </authorList>
    </citation>
    <scope>NUCLEOTIDE SEQUENCE [LARGE SCALE GENOMIC DNA]</scope>
    <source>
        <strain evidence="3 4">MUT 4182</strain>
    </source>
</reference>
<dbReference type="OrthoDB" id="3158476at2759"/>
<keyword evidence="2" id="KW-0472">Membrane</keyword>
<dbReference type="EMBL" id="KN822948">
    <property type="protein sequence ID" value="KIO33435.1"/>
    <property type="molecule type" value="Genomic_DNA"/>
</dbReference>
<keyword evidence="2" id="KW-1133">Transmembrane helix</keyword>
<feature type="compositionally biased region" description="Polar residues" evidence="1">
    <location>
        <begin position="80"/>
        <end position="90"/>
    </location>
</feature>
<name>A0A0C3QL80_9AGAM</name>
<evidence type="ECO:0000313" key="3">
    <source>
        <dbReference type="EMBL" id="KIO33435.1"/>
    </source>
</evidence>
<sequence>MLFMAVDMGGGLFSVLSLVFKPKFDGVAAATYLAVIILDGVIVVAALILNPRAKKRRDRQVSGTETLGSVVRGSTEKEPQTTTTHVPVEP</sequence>
<protein>
    <submittedName>
        <fullName evidence="3">Uncharacterized protein</fullName>
    </submittedName>
</protein>
<proteinExistence type="predicted"/>
<feature type="region of interest" description="Disordered" evidence="1">
    <location>
        <begin position="53"/>
        <end position="90"/>
    </location>
</feature>
<dbReference type="Proteomes" id="UP000054248">
    <property type="component" value="Unassembled WGS sequence"/>
</dbReference>
<keyword evidence="4" id="KW-1185">Reference proteome</keyword>
<reference evidence="4" key="2">
    <citation type="submission" date="2015-01" db="EMBL/GenBank/DDBJ databases">
        <title>Evolutionary Origins and Diversification of the Mycorrhizal Mutualists.</title>
        <authorList>
            <consortium name="DOE Joint Genome Institute"/>
            <consortium name="Mycorrhizal Genomics Consortium"/>
            <person name="Kohler A."/>
            <person name="Kuo A."/>
            <person name="Nagy L.G."/>
            <person name="Floudas D."/>
            <person name="Copeland A."/>
            <person name="Barry K.W."/>
            <person name="Cichocki N."/>
            <person name="Veneault-Fourrey C."/>
            <person name="LaButti K."/>
            <person name="Lindquist E.A."/>
            <person name="Lipzen A."/>
            <person name="Lundell T."/>
            <person name="Morin E."/>
            <person name="Murat C."/>
            <person name="Riley R."/>
            <person name="Ohm R."/>
            <person name="Sun H."/>
            <person name="Tunlid A."/>
            <person name="Henrissat B."/>
            <person name="Grigoriev I.V."/>
            <person name="Hibbett D.S."/>
            <person name="Martin F."/>
        </authorList>
    </citation>
    <scope>NUCLEOTIDE SEQUENCE [LARGE SCALE GENOMIC DNA]</scope>
    <source>
        <strain evidence="4">MUT 4182</strain>
    </source>
</reference>
<dbReference type="AlphaFoldDB" id="A0A0C3QL80"/>
<dbReference type="HOGENOM" id="CLU_2442497_0_0_1"/>
<evidence type="ECO:0000256" key="1">
    <source>
        <dbReference type="SAM" id="MobiDB-lite"/>
    </source>
</evidence>
<feature type="transmembrane region" description="Helical" evidence="2">
    <location>
        <begin position="27"/>
        <end position="49"/>
    </location>
</feature>
<gene>
    <name evidence="3" type="ORF">M407DRAFT_192192</name>
</gene>
<organism evidence="3 4">
    <name type="scientific">Tulasnella calospora MUT 4182</name>
    <dbReference type="NCBI Taxonomy" id="1051891"/>
    <lineage>
        <taxon>Eukaryota</taxon>
        <taxon>Fungi</taxon>
        <taxon>Dikarya</taxon>
        <taxon>Basidiomycota</taxon>
        <taxon>Agaricomycotina</taxon>
        <taxon>Agaricomycetes</taxon>
        <taxon>Cantharellales</taxon>
        <taxon>Tulasnellaceae</taxon>
        <taxon>Tulasnella</taxon>
    </lineage>
</organism>
<evidence type="ECO:0000313" key="4">
    <source>
        <dbReference type="Proteomes" id="UP000054248"/>
    </source>
</evidence>